<dbReference type="AlphaFoldDB" id="A0A369WU72"/>
<name>A0A369WU72_9GAMM</name>
<evidence type="ECO:0000256" key="3">
    <source>
        <dbReference type="ARBA" id="ARBA00022691"/>
    </source>
</evidence>
<keyword evidence="1 5" id="KW-0489">Methyltransferase</keyword>
<evidence type="ECO:0000313" key="5">
    <source>
        <dbReference type="EMBL" id="RDE24609.1"/>
    </source>
</evidence>
<organism evidence="5 6">
    <name type="scientific">Motiliproteus coralliicola</name>
    <dbReference type="NCBI Taxonomy" id="2283196"/>
    <lineage>
        <taxon>Bacteria</taxon>
        <taxon>Pseudomonadati</taxon>
        <taxon>Pseudomonadota</taxon>
        <taxon>Gammaproteobacteria</taxon>
        <taxon>Oceanospirillales</taxon>
        <taxon>Oceanospirillaceae</taxon>
        <taxon>Motiliproteus</taxon>
    </lineage>
</organism>
<dbReference type="OrthoDB" id="529208at2"/>
<dbReference type="PANTHER" id="PTHR44068:SF11">
    <property type="entry name" value="GERANYL DIPHOSPHATE 2-C-METHYLTRANSFERASE"/>
    <property type="match status" value="1"/>
</dbReference>
<keyword evidence="2 5" id="KW-0808">Transferase</keyword>
<dbReference type="SMART" id="SM00828">
    <property type="entry name" value="PKS_MT"/>
    <property type="match status" value="1"/>
</dbReference>
<evidence type="ECO:0000259" key="4">
    <source>
        <dbReference type="SMART" id="SM00828"/>
    </source>
</evidence>
<proteinExistence type="predicted"/>
<dbReference type="PANTHER" id="PTHR44068">
    <property type="entry name" value="ZGC:194242"/>
    <property type="match status" value="1"/>
</dbReference>
<keyword evidence="3" id="KW-0949">S-adenosyl-L-methionine</keyword>
<dbReference type="CDD" id="cd02440">
    <property type="entry name" value="AdoMet_MTases"/>
    <property type="match status" value="1"/>
</dbReference>
<gene>
    <name evidence="5" type="ORF">DV711_03200</name>
</gene>
<dbReference type="GO" id="GO:0008757">
    <property type="term" value="F:S-adenosylmethionine-dependent methyltransferase activity"/>
    <property type="evidence" value="ECO:0007669"/>
    <property type="project" value="InterPro"/>
</dbReference>
<evidence type="ECO:0000313" key="6">
    <source>
        <dbReference type="Proteomes" id="UP000253769"/>
    </source>
</evidence>
<protein>
    <submittedName>
        <fullName evidence="5">Class I SAM-dependent methyltransferase</fullName>
    </submittedName>
</protein>
<keyword evidence="6" id="KW-1185">Reference proteome</keyword>
<dbReference type="Gene3D" id="3.40.50.150">
    <property type="entry name" value="Vaccinia Virus protein VP39"/>
    <property type="match status" value="1"/>
</dbReference>
<dbReference type="EMBL" id="QQOH01000001">
    <property type="protein sequence ID" value="RDE24609.1"/>
    <property type="molecule type" value="Genomic_DNA"/>
</dbReference>
<dbReference type="GO" id="GO:0032259">
    <property type="term" value="P:methylation"/>
    <property type="evidence" value="ECO:0007669"/>
    <property type="project" value="UniProtKB-KW"/>
</dbReference>
<dbReference type="RefSeq" id="WP_114694196.1">
    <property type="nucleotide sequence ID" value="NZ_QQOH01000001.1"/>
</dbReference>
<dbReference type="InterPro" id="IPR029063">
    <property type="entry name" value="SAM-dependent_MTases_sf"/>
</dbReference>
<dbReference type="InterPro" id="IPR013216">
    <property type="entry name" value="Methyltransf_11"/>
</dbReference>
<dbReference type="Pfam" id="PF08241">
    <property type="entry name" value="Methyltransf_11"/>
    <property type="match status" value="1"/>
</dbReference>
<dbReference type="InterPro" id="IPR050447">
    <property type="entry name" value="Erg6_SMT_methyltransf"/>
</dbReference>
<dbReference type="Proteomes" id="UP000253769">
    <property type="component" value="Unassembled WGS sequence"/>
</dbReference>
<evidence type="ECO:0000256" key="2">
    <source>
        <dbReference type="ARBA" id="ARBA00022679"/>
    </source>
</evidence>
<evidence type="ECO:0000256" key="1">
    <source>
        <dbReference type="ARBA" id="ARBA00022603"/>
    </source>
</evidence>
<dbReference type="InterPro" id="IPR020803">
    <property type="entry name" value="MeTfrase_dom"/>
</dbReference>
<sequence length="274" mass="30373">MNNPTPNPLVERVLNALVADGRDLQQLKPEQLVALDQFHLRGKIATEELATLLSAKPGERLLDLGAGVGGAARYLQQHQNCQVVGLELDPDYVELARELARLTGFEDRIEFTQGSALDIPFESSSFDHVWLQHLNMYLADKAAFFGGIARVLKPGGSLVMQEVVQGLGGDVLLPVPWARTESDNHLVDQQTFVQLLAQAGFEVVELEDRSAAVCQWLEQQLELQKQSREAGKAPKQANLSQLLGSQFGAMMANQRRNFLEQRTALLQIRALRRA</sequence>
<accession>A0A369WU72</accession>
<comment type="caution">
    <text evidence="5">The sequence shown here is derived from an EMBL/GenBank/DDBJ whole genome shotgun (WGS) entry which is preliminary data.</text>
</comment>
<reference evidence="5 6" key="1">
    <citation type="submission" date="2018-07" db="EMBL/GenBank/DDBJ databases">
        <title>Motiliproteus coralliicola sp. nov., a bacterium isolated from Coral.</title>
        <authorList>
            <person name="Wang G."/>
        </authorList>
    </citation>
    <scope>NUCLEOTIDE SEQUENCE [LARGE SCALE GENOMIC DNA]</scope>
    <source>
        <strain evidence="5 6">C34</strain>
    </source>
</reference>
<dbReference type="SUPFAM" id="SSF53335">
    <property type="entry name" value="S-adenosyl-L-methionine-dependent methyltransferases"/>
    <property type="match status" value="1"/>
</dbReference>
<feature type="domain" description="Polyketide synthase-like methyltransferase" evidence="4">
    <location>
        <begin position="24"/>
        <end position="273"/>
    </location>
</feature>